<dbReference type="Proteomes" id="UP000187406">
    <property type="component" value="Unassembled WGS sequence"/>
</dbReference>
<dbReference type="CDD" id="cd09272">
    <property type="entry name" value="RNase_HI_RT_Ty1"/>
    <property type="match status" value="1"/>
</dbReference>
<evidence type="ECO:0000313" key="2">
    <source>
        <dbReference type="Proteomes" id="UP000187406"/>
    </source>
</evidence>
<reference evidence="2" key="1">
    <citation type="submission" date="2016-04" db="EMBL/GenBank/DDBJ databases">
        <title>Cephalotus genome sequencing.</title>
        <authorList>
            <person name="Fukushima K."/>
            <person name="Hasebe M."/>
            <person name="Fang X."/>
        </authorList>
    </citation>
    <scope>NUCLEOTIDE SEQUENCE [LARGE SCALE GENOMIC DNA]</scope>
    <source>
        <strain evidence="2">cv. St1</strain>
    </source>
</reference>
<protein>
    <recommendedName>
        <fullName evidence="3">RVT_2 domain-containing protein</fullName>
    </recommendedName>
</protein>
<sequence length="119" mass="13503">MKDLGPLHYFLGIQVTKTPSGLFISQSKQPTVLRSSAEAEYRVMATTTTELTWISFLLRDIGIFQPRPATLFCDNVSALHMTVNPVFHARSKHIEIDYHFVKEKDDLGFITTKFVPSSQ</sequence>
<comment type="caution">
    <text evidence="1">The sequence shown here is derived from an EMBL/GenBank/DDBJ whole genome shotgun (WGS) entry which is preliminary data.</text>
</comment>
<dbReference type="STRING" id="3775.A0A1Q3D065"/>
<gene>
    <name evidence="1" type="ORF">CFOL_v3_29330</name>
</gene>
<dbReference type="InParanoid" id="A0A1Q3D065"/>
<proteinExistence type="predicted"/>
<name>A0A1Q3D065_CEPFO</name>
<dbReference type="PANTHER" id="PTHR11439:SF470">
    <property type="entry name" value="CYSTEINE-RICH RLK (RECEPTOR-LIKE PROTEIN KINASE) 8"/>
    <property type="match status" value="1"/>
</dbReference>
<dbReference type="AlphaFoldDB" id="A0A1Q3D065"/>
<organism evidence="1 2">
    <name type="scientific">Cephalotus follicularis</name>
    <name type="common">Albany pitcher plant</name>
    <dbReference type="NCBI Taxonomy" id="3775"/>
    <lineage>
        <taxon>Eukaryota</taxon>
        <taxon>Viridiplantae</taxon>
        <taxon>Streptophyta</taxon>
        <taxon>Embryophyta</taxon>
        <taxon>Tracheophyta</taxon>
        <taxon>Spermatophyta</taxon>
        <taxon>Magnoliopsida</taxon>
        <taxon>eudicotyledons</taxon>
        <taxon>Gunneridae</taxon>
        <taxon>Pentapetalae</taxon>
        <taxon>rosids</taxon>
        <taxon>fabids</taxon>
        <taxon>Oxalidales</taxon>
        <taxon>Cephalotaceae</taxon>
        <taxon>Cephalotus</taxon>
    </lineage>
</organism>
<dbReference type="PANTHER" id="PTHR11439">
    <property type="entry name" value="GAG-POL-RELATED RETROTRANSPOSON"/>
    <property type="match status" value="1"/>
</dbReference>
<dbReference type="OrthoDB" id="1931513at2759"/>
<keyword evidence="2" id="KW-1185">Reference proteome</keyword>
<accession>A0A1Q3D065</accession>
<evidence type="ECO:0000313" key="1">
    <source>
        <dbReference type="EMBL" id="GAV85896.1"/>
    </source>
</evidence>
<dbReference type="EMBL" id="BDDD01003712">
    <property type="protein sequence ID" value="GAV85896.1"/>
    <property type="molecule type" value="Genomic_DNA"/>
</dbReference>
<evidence type="ECO:0008006" key="3">
    <source>
        <dbReference type="Google" id="ProtNLM"/>
    </source>
</evidence>